<dbReference type="Gene3D" id="2.130.10.10">
    <property type="entry name" value="YVTN repeat-like/Quinoprotein amine dehydrogenase"/>
    <property type="match status" value="1"/>
</dbReference>
<dbReference type="InterPro" id="IPR040092">
    <property type="entry name" value="TBRG1"/>
</dbReference>
<evidence type="ECO:0000256" key="2">
    <source>
        <dbReference type="ARBA" id="ARBA00023242"/>
    </source>
</evidence>
<dbReference type="GO" id="GO:0051726">
    <property type="term" value="P:regulation of cell cycle"/>
    <property type="evidence" value="ECO:0007669"/>
    <property type="project" value="TreeGrafter"/>
</dbReference>
<proteinExistence type="predicted"/>
<dbReference type="PANTHER" id="PTHR22715:SF1">
    <property type="entry name" value="DNA BINDING PROTEIN"/>
    <property type="match status" value="1"/>
</dbReference>
<dbReference type="GO" id="GO:0140993">
    <property type="term" value="F:histone modifying activity"/>
    <property type="evidence" value="ECO:0007669"/>
    <property type="project" value="UniProtKB-ARBA"/>
</dbReference>
<reference evidence="4" key="1">
    <citation type="submission" date="2017-12" db="EMBL/GenBank/DDBJ databases">
        <authorList>
            <person name="Barbosa P."/>
            <person name="Usie A."/>
            <person name="Ramos A.M."/>
        </authorList>
    </citation>
    <scope>NUCLEOTIDE SEQUENCE</scope>
    <source>
        <strain evidence="4">HL8</strain>
        <tissue evidence="4">Leaves</tissue>
    </source>
</reference>
<keyword evidence="2" id="KW-0539">Nucleus</keyword>
<evidence type="ECO:0000256" key="1">
    <source>
        <dbReference type="ARBA" id="ARBA00004123"/>
    </source>
</evidence>
<dbReference type="SUPFAM" id="SSF50978">
    <property type="entry name" value="WD40 repeat-like"/>
    <property type="match status" value="2"/>
</dbReference>
<comment type="subcellular location">
    <subcellularLocation>
        <location evidence="1">Nucleus</location>
    </subcellularLocation>
</comment>
<feature type="compositionally biased region" description="Basic and acidic residues" evidence="3">
    <location>
        <begin position="288"/>
        <end position="301"/>
    </location>
</feature>
<evidence type="ECO:0000256" key="3">
    <source>
        <dbReference type="SAM" id="MobiDB-lite"/>
    </source>
</evidence>
<comment type="caution">
    <text evidence="4">The sequence shown here is derived from an EMBL/GenBank/DDBJ whole genome shotgun (WGS) entry which is preliminary data.</text>
</comment>
<accession>A0AAW0MCS9</accession>
<reference evidence="4" key="3">
    <citation type="submission" date="2023-07" db="EMBL/GenBank/DDBJ databases">
        <title>An improved reference 1 genome and first organelle genomes of Quercus suber.</title>
        <authorList>
            <consortium name="Genosuber Consortium"/>
            <person name="Usie A."/>
            <person name="Serra O."/>
            <person name="Barros P."/>
        </authorList>
    </citation>
    <scope>NUCLEOTIDE SEQUENCE</scope>
    <source>
        <strain evidence="4">HL8</strain>
        <tissue evidence="4">Leaves</tissue>
    </source>
</reference>
<dbReference type="GO" id="GO:0048731">
    <property type="term" value="P:system development"/>
    <property type="evidence" value="ECO:0007669"/>
    <property type="project" value="UniProtKB-ARBA"/>
</dbReference>
<protein>
    <submittedName>
        <fullName evidence="4">Uncharacterized protein</fullName>
    </submittedName>
</protein>
<sequence>MAKPNEDEKLDGLEINSIGSLYSGTWDKKYWSSSRGKDRYPYPVGYQVVRAYNGSTYKIEIHEGPKGPLFVISSDGHSCSGQTPDIAWGKFQKNGCPRTKILNGKRFSSKIDGVEFFGFKNQLVQRLLRELVANVNGTAERSLLSSNFCNGASRTDHDIRHLDACTVPDLLPFLAKPQNTGKRSREREIISAQAVNGARLKRSQPQDLVYDTDTSRLTQENQRNYNRGCFMPASASEEEYDVCKHPGALPAPVHLISGSRGEKSHLSVKDEMPLDSIGFSDHLREEAVPTQDERELNDSENCKSAGITNNLPAEEKPLGRLLDTEVEYNFQIATENQNGNAFISKDSSGVQRVDLCAPDTFDCMQDNTSNSAQSSQDKSTYSVKEALTTADLIISEGLVDESHLQEEIGTSNSNANSEKSDCDSVGQEMVKSMMTFLLPQAVPLLKNSSRKKNAPVKSNTEGAYFEDIPPAVTLTNNVYLEKDERMHIQSTALGSGPSFEHTKSVVPDSYEDEKCGDLVTKQVILSSDIGEADQITFDKDICPSNTWDTWGQLIVQNKPSGSHDETNGSKDIPCYNEVHVTLNEKPQKGNGCVSESVLACTSHGNKILPENINSRATFDENLLEVEILSKENHLNTVPDCTEDNNTSDINQRAVINSKISSKEISVKRGVAEPGITFFTQTPNKVYARKKVQKISPLSSKNIVPLSESIICRNHGEHLDPETDPATGTLLVSEIHQLNSSDDKSSKRDLFGAQVRLGGQLNLELNSELNGIVKLVGCYVHPMPVSSVFLSTKDNEIYICVLCGLLVDRDKTLFIYKLSKEEPRVGCPSFVGHTSITLPSLKDYFGREVELERSGLQFTPDGQLLVLFDSIKTPYCREGKIQCLCSTCKSDCFKDNAVKIVRVKFGYVSVIVKLTTVDNLQCMLVCEPNYLVTVGESGRLHLCVMNSTWSAQTEEFIFPPHNTASPGIMELKRIPKCTSLVVGHNGFGEFSIWDISKRIFLSSFSAPSSTIYQFFPISLFSWKRKGPVFSNSSVDENAKGIMAATKMRFSDNSENSSFLPLNGEDIAVWLLVSTISNSDAQIISSECQNDSVGWWRLALLVKDMVVLGSALDPRAVAIGASAGHGIIGTCDGLVLLYTEVEYNFQIATENQNGNAFISKDSSGVQRVDLCAPDTFDCMQDNTSNSAQSSQDKSTYSVKEALTTADLIISEGLVDESHLQEEIGTSNSNANSEKSDCDSVGQEMVKSMMTFLLPQAVPLLKNSSRKKNAPVKSNTEGAYFEDIPPAVTLTNNVYLEKDERMHIQSTALGSGPSFEHTKSVVPDSYEDEQCGDLVTKQVILSSDIGEADHITFDKDICPSNTWDTWGQLIVQNKPSGSHDETNGSKDIPCYNEVHVTLNEKPQKGNGCVSESVLVCTSHGNKILPENINSRATFDENLLEVEILSKENHLNTVPDCTEDNNTSDINQRAVINSKISSKEISVKRGVAEPGITFFTQTPNKVYARKKVQKISPLSSKNIVPLSESIICRNHGEHLDPETDPATGTLLVSEIHQLNSSDDKSSKRDLFGAQVRLGGQLNLELNSELNGIVKLVGCYVHPMPVSSVFLSTKDNEIYICVLCGLLVDRDKTLFIYKLSKEEPRVGCPSFVGHTSITLPSLKDYFGREVELERSGLQFTPDGQLLVLFDSIKTPYCREGKIQCLCSTCKSDCFKDNAVKIVRVKFGYVSVIVKLTTVDNLECMLVCEPNYLVTVGESGRLHLCVMNSTWSAQTEEFIFPPHNTASPGIMELKRIPKCTSLVVGHNGFGEFSIWDISKRIFLSSFSAPSSTIYQFFPISLFSWKRKGPVFSNSSVDENAKGIMAATKMRFSDNSENSSFLPLNGEDIAVWLLVSTISNSDAQIISSECQNDSVGWWRLALLVKDMVVLGSALDPRAVAIGASAGHGIIGTCDGLVYMWELSTGTKLGMLHHFKGGSVSCVATDDSRAGALAVAGDGGQLLCSLDSYSFGSAWLQKLEGLAMIVVNRDYTQVKCMSIRGRNIVDDLISINLDALDKKLKQELWSYQLKHTDGIQSLIFYCMTAIVIN</sequence>
<evidence type="ECO:0000313" key="4">
    <source>
        <dbReference type="EMBL" id="KAK7861555.1"/>
    </source>
</evidence>
<feature type="region of interest" description="Disordered" evidence="3">
    <location>
        <begin position="288"/>
        <end position="310"/>
    </location>
</feature>
<name>A0AAW0MCS9_QUESU</name>
<dbReference type="PANTHER" id="PTHR22715">
    <property type="entry name" value="TRANSFORMING GROWTH FACTOR BETA REGULATED GENE 1"/>
    <property type="match status" value="1"/>
</dbReference>
<dbReference type="GO" id="GO:0005634">
    <property type="term" value="C:nucleus"/>
    <property type="evidence" value="ECO:0007669"/>
    <property type="project" value="UniProtKB-SubCell"/>
</dbReference>
<dbReference type="EMBL" id="PKMF04000001">
    <property type="protein sequence ID" value="KAK7861555.1"/>
    <property type="molecule type" value="Genomic_DNA"/>
</dbReference>
<organism evidence="4">
    <name type="scientific">Quercus suber</name>
    <name type="common">Cork oak</name>
    <dbReference type="NCBI Taxonomy" id="58331"/>
    <lineage>
        <taxon>Eukaryota</taxon>
        <taxon>Viridiplantae</taxon>
        <taxon>Streptophyta</taxon>
        <taxon>Embryophyta</taxon>
        <taxon>Tracheophyta</taxon>
        <taxon>Spermatophyta</taxon>
        <taxon>Magnoliopsida</taxon>
        <taxon>eudicotyledons</taxon>
        <taxon>Gunneridae</taxon>
        <taxon>Pentapetalae</taxon>
        <taxon>rosids</taxon>
        <taxon>fabids</taxon>
        <taxon>Fagales</taxon>
        <taxon>Fagaceae</taxon>
        <taxon>Quercus</taxon>
    </lineage>
</organism>
<dbReference type="PROSITE" id="PS51543">
    <property type="entry name" value="FYRC"/>
    <property type="match status" value="1"/>
</dbReference>
<dbReference type="InterPro" id="IPR003889">
    <property type="entry name" value="FYrich_C"/>
</dbReference>
<gene>
    <name evidence="4" type="ORF">CFP56_000239</name>
</gene>
<dbReference type="Gene3D" id="3.30.160.360">
    <property type="match status" value="1"/>
</dbReference>
<reference evidence="4" key="2">
    <citation type="journal article" date="2018" name="Sci. Data">
        <title>The draft genome sequence of cork oak.</title>
        <authorList>
            <person name="Ramos A.M."/>
            <person name="Usie A."/>
            <person name="Barbosa P."/>
            <person name="Barros P.M."/>
            <person name="Capote T."/>
            <person name="Chaves I."/>
            <person name="Simoes F."/>
            <person name="Abreu I."/>
            <person name="Carrasquinho I."/>
            <person name="Faro C."/>
            <person name="Guimaraes J.B."/>
            <person name="Mendonca D."/>
            <person name="Nobrega F."/>
            <person name="Rodrigues L."/>
            <person name="Saibo N.J.M."/>
            <person name="Varela M.C."/>
            <person name="Egas C."/>
            <person name="Matos J."/>
            <person name="Miguel C.M."/>
            <person name="Oliveira M.M."/>
            <person name="Ricardo C.P."/>
            <person name="Goncalves S."/>
        </authorList>
    </citation>
    <scope>NUCLEOTIDE SEQUENCE [LARGE SCALE GENOMIC DNA]</scope>
    <source>
        <strain evidence="4">HL8</strain>
    </source>
</reference>
<dbReference type="InterPro" id="IPR036322">
    <property type="entry name" value="WD40_repeat_dom_sf"/>
</dbReference>
<dbReference type="InterPro" id="IPR003888">
    <property type="entry name" value="FYrich_N"/>
</dbReference>
<dbReference type="PROSITE" id="PS51542">
    <property type="entry name" value="FYRN"/>
    <property type="match status" value="1"/>
</dbReference>
<dbReference type="InterPro" id="IPR015943">
    <property type="entry name" value="WD40/YVTN_repeat-like_dom_sf"/>
</dbReference>